<dbReference type="InterPro" id="IPR002467">
    <property type="entry name" value="Pept_M24A_MAP1"/>
</dbReference>
<keyword evidence="5 6" id="KW-0378">Hydrolase</keyword>
<dbReference type="InterPro" id="IPR001714">
    <property type="entry name" value="Pept_M24_MAP"/>
</dbReference>
<dbReference type="EC" id="3.4.11.18" evidence="6 7"/>
<dbReference type="AlphaFoldDB" id="A0A326UAV9"/>
<evidence type="ECO:0000256" key="2">
    <source>
        <dbReference type="ARBA" id="ARBA00022438"/>
    </source>
</evidence>
<comment type="subunit">
    <text evidence="6">Monomer.</text>
</comment>
<evidence type="ECO:0000256" key="6">
    <source>
        <dbReference type="HAMAP-Rule" id="MF_01974"/>
    </source>
</evidence>
<accession>A0A326UAV9</accession>
<feature type="domain" description="Peptidase M24" evidence="8">
    <location>
        <begin position="13"/>
        <end position="253"/>
    </location>
</feature>
<comment type="caution">
    <text evidence="9">The sequence shown here is derived from an EMBL/GenBank/DDBJ whole genome shotgun (WGS) entry which is preliminary data.</text>
</comment>
<dbReference type="GO" id="GO:0005829">
    <property type="term" value="C:cytosol"/>
    <property type="evidence" value="ECO:0007669"/>
    <property type="project" value="TreeGrafter"/>
</dbReference>
<keyword evidence="10" id="KW-1185">Reference proteome</keyword>
<dbReference type="PRINTS" id="PR00599">
    <property type="entry name" value="MAPEPTIDASE"/>
</dbReference>
<dbReference type="GO" id="GO:0006508">
    <property type="term" value="P:proteolysis"/>
    <property type="evidence" value="ECO:0007669"/>
    <property type="project" value="UniProtKB-KW"/>
</dbReference>
<feature type="binding site" evidence="6">
    <location>
        <position position="108"/>
    </location>
    <ligand>
        <name>a divalent metal cation</name>
        <dbReference type="ChEBI" id="CHEBI:60240"/>
        <label>1</label>
    </ligand>
</feature>
<feature type="binding site" evidence="6">
    <location>
        <position position="119"/>
    </location>
    <ligand>
        <name>a divalent metal cation</name>
        <dbReference type="ChEBI" id="CHEBI:60240"/>
        <label>2</label>
        <note>catalytic</note>
    </ligand>
</feature>
<comment type="function">
    <text evidence="1 6">Removes the N-terminal methionine from nascent proteins. The N-terminal methionine is often cleaved when the second residue in the primary sequence is small and uncharged (Met-Ala-, Cys, Gly, Pro, Ser, Thr, or Val). Requires deformylation of the N(alpha)-formylated initiator methionine before it can be hydrolyzed.</text>
</comment>
<dbReference type="RefSeq" id="WP_111324835.1">
    <property type="nucleotide sequence ID" value="NZ_BIFX01000001.1"/>
</dbReference>
<dbReference type="PANTHER" id="PTHR43330:SF27">
    <property type="entry name" value="METHIONINE AMINOPEPTIDASE"/>
    <property type="match status" value="1"/>
</dbReference>
<proteinExistence type="inferred from homology"/>
<gene>
    <name evidence="6" type="primary">map</name>
    <name evidence="9" type="ORF">EI42_04516</name>
</gene>
<feature type="binding site" evidence="6">
    <location>
        <position position="189"/>
    </location>
    <ligand>
        <name>substrate</name>
    </ligand>
</feature>
<dbReference type="OrthoDB" id="9802055at2"/>
<evidence type="ECO:0000313" key="10">
    <source>
        <dbReference type="Proteomes" id="UP000248806"/>
    </source>
</evidence>
<evidence type="ECO:0000256" key="1">
    <source>
        <dbReference type="ARBA" id="ARBA00002521"/>
    </source>
</evidence>
<organism evidence="9 10">
    <name type="scientific">Thermosporothrix hazakensis</name>
    <dbReference type="NCBI Taxonomy" id="644383"/>
    <lineage>
        <taxon>Bacteria</taxon>
        <taxon>Bacillati</taxon>
        <taxon>Chloroflexota</taxon>
        <taxon>Ktedonobacteria</taxon>
        <taxon>Ktedonobacterales</taxon>
        <taxon>Thermosporotrichaceae</taxon>
        <taxon>Thermosporothrix</taxon>
    </lineage>
</organism>
<keyword evidence="2 6" id="KW-0031">Aminopeptidase</keyword>
<dbReference type="NCBIfam" id="TIGR00500">
    <property type="entry name" value="met_pdase_I"/>
    <property type="match status" value="1"/>
</dbReference>
<evidence type="ECO:0000256" key="7">
    <source>
        <dbReference type="RuleBase" id="RU003653"/>
    </source>
</evidence>
<dbReference type="PANTHER" id="PTHR43330">
    <property type="entry name" value="METHIONINE AMINOPEPTIDASE"/>
    <property type="match status" value="1"/>
</dbReference>
<feature type="binding site" evidence="6">
    <location>
        <position position="119"/>
    </location>
    <ligand>
        <name>a divalent metal cation</name>
        <dbReference type="ChEBI" id="CHEBI:60240"/>
        <label>1</label>
    </ligand>
</feature>
<comment type="cofactor">
    <cofactor evidence="6">
        <name>Co(2+)</name>
        <dbReference type="ChEBI" id="CHEBI:48828"/>
    </cofactor>
    <cofactor evidence="6">
        <name>Zn(2+)</name>
        <dbReference type="ChEBI" id="CHEBI:29105"/>
    </cofactor>
    <cofactor evidence="6">
        <name>Mn(2+)</name>
        <dbReference type="ChEBI" id="CHEBI:29035"/>
    </cofactor>
    <cofactor evidence="6">
        <name>Fe(2+)</name>
        <dbReference type="ChEBI" id="CHEBI:29033"/>
    </cofactor>
    <text evidence="6">Binds 2 divalent metal cations per subunit. Has a high-affinity and a low affinity metal-binding site. The true nature of the physiological cofactor is under debate. The enzyme is active with cobalt, zinc, manganese or divalent iron ions. Most likely, methionine aminopeptidases function as mononuclear Fe(2+)-metalloproteases under physiological conditions, and the catalytically relevant metal-binding site has been assigned to the histidine-containing high-affinity site.</text>
</comment>
<dbReference type="GO" id="GO:0004239">
    <property type="term" value="F:initiator methionyl aminopeptidase activity"/>
    <property type="evidence" value="ECO:0007669"/>
    <property type="project" value="UniProtKB-UniRule"/>
</dbReference>
<keyword evidence="4 6" id="KW-0479">Metal-binding</keyword>
<dbReference type="InterPro" id="IPR036005">
    <property type="entry name" value="Creatinase/aminopeptidase-like"/>
</dbReference>
<keyword evidence="3 6" id="KW-0645">Protease</keyword>
<comment type="catalytic activity">
    <reaction evidence="6 7">
        <text>Release of N-terminal amino acids, preferentially methionine, from peptides and arylamides.</text>
        <dbReference type="EC" id="3.4.11.18"/>
    </reaction>
</comment>
<dbReference type="InterPro" id="IPR000994">
    <property type="entry name" value="Pept_M24"/>
</dbReference>
<dbReference type="CDD" id="cd01086">
    <property type="entry name" value="MetAP1"/>
    <property type="match status" value="1"/>
</dbReference>
<dbReference type="GO" id="GO:0070006">
    <property type="term" value="F:metalloaminopeptidase activity"/>
    <property type="evidence" value="ECO:0007669"/>
    <property type="project" value="UniProtKB-UniRule"/>
</dbReference>
<feature type="binding site" evidence="6">
    <location>
        <position position="182"/>
    </location>
    <ligand>
        <name>a divalent metal cation</name>
        <dbReference type="ChEBI" id="CHEBI:60240"/>
        <label>2</label>
        <note>catalytic</note>
    </ligand>
</feature>
<evidence type="ECO:0000256" key="4">
    <source>
        <dbReference type="ARBA" id="ARBA00022723"/>
    </source>
</evidence>
<dbReference type="SUPFAM" id="SSF55920">
    <property type="entry name" value="Creatinase/aminopeptidase"/>
    <property type="match status" value="1"/>
</dbReference>
<sequence>MAVMLKSRSEIAKLREAGRLVAETFEVLRPYVKPGVSTAELDQIAEDYIRSKGATPIYKGYGARPARDGHPGTPPFPGTICASVNEVVCHGIPSKKAILKDGDIIGVDIGVLYNGWVGDSCTTYPVGTISEEAQRLLDVAKRCMELGIEQARPNNRLGDIGAAIQSYAESHGYTTVHELTGHGVGRSLHEDPLVPHYGRPGTGLRIRQGMVFTIEPMINQGVAAVRMLADRWTICTADGKLSAQYEHTLAVTDGAPELLTLP</sequence>
<dbReference type="HAMAP" id="MF_01974">
    <property type="entry name" value="MetAP_1"/>
    <property type="match status" value="1"/>
</dbReference>
<reference evidence="9 10" key="1">
    <citation type="submission" date="2018-06" db="EMBL/GenBank/DDBJ databases">
        <title>Genomic Encyclopedia of Archaeal and Bacterial Type Strains, Phase II (KMG-II): from individual species to whole genera.</title>
        <authorList>
            <person name="Goeker M."/>
        </authorList>
    </citation>
    <scope>NUCLEOTIDE SEQUENCE [LARGE SCALE GENOMIC DNA]</scope>
    <source>
        <strain evidence="9 10">ATCC BAA-1881</strain>
    </source>
</reference>
<evidence type="ECO:0000256" key="5">
    <source>
        <dbReference type="ARBA" id="ARBA00022801"/>
    </source>
</evidence>
<feature type="binding site" evidence="6">
    <location>
        <position position="90"/>
    </location>
    <ligand>
        <name>substrate</name>
    </ligand>
</feature>
<feature type="binding site" evidence="6">
    <location>
        <position position="246"/>
    </location>
    <ligand>
        <name>a divalent metal cation</name>
        <dbReference type="ChEBI" id="CHEBI:60240"/>
        <label>2</label>
        <note>catalytic</note>
    </ligand>
</feature>
<feature type="binding site" evidence="6">
    <location>
        <position position="246"/>
    </location>
    <ligand>
        <name>a divalent metal cation</name>
        <dbReference type="ChEBI" id="CHEBI:60240"/>
        <label>1</label>
    </ligand>
</feature>
<evidence type="ECO:0000259" key="8">
    <source>
        <dbReference type="Pfam" id="PF00557"/>
    </source>
</evidence>
<dbReference type="Proteomes" id="UP000248806">
    <property type="component" value="Unassembled WGS sequence"/>
</dbReference>
<protein>
    <recommendedName>
        <fullName evidence="6 7">Methionine aminopeptidase</fullName>
        <shortName evidence="6">MAP</shortName>
        <shortName evidence="6">MetAP</shortName>
        <ecNumber evidence="6 7">3.4.11.18</ecNumber>
    </recommendedName>
    <alternativeName>
        <fullName evidence="6">Peptidase M</fullName>
    </alternativeName>
</protein>
<evidence type="ECO:0000313" key="9">
    <source>
        <dbReference type="EMBL" id="PZW24908.1"/>
    </source>
</evidence>
<dbReference type="Pfam" id="PF00557">
    <property type="entry name" value="Peptidase_M24"/>
    <property type="match status" value="1"/>
</dbReference>
<comment type="similarity">
    <text evidence="6">Belongs to the peptidase M24A family. Methionine aminopeptidase type 1 subfamily.</text>
</comment>
<evidence type="ECO:0000256" key="3">
    <source>
        <dbReference type="ARBA" id="ARBA00022670"/>
    </source>
</evidence>
<name>A0A326UAV9_THEHA</name>
<dbReference type="Gene3D" id="3.90.230.10">
    <property type="entry name" value="Creatinase/methionine aminopeptidase superfamily"/>
    <property type="match status" value="1"/>
</dbReference>
<feature type="binding site" evidence="6">
    <location>
        <position position="215"/>
    </location>
    <ligand>
        <name>a divalent metal cation</name>
        <dbReference type="ChEBI" id="CHEBI:60240"/>
        <label>2</label>
        <note>catalytic</note>
    </ligand>
</feature>
<dbReference type="EMBL" id="QKUF01000020">
    <property type="protein sequence ID" value="PZW24908.1"/>
    <property type="molecule type" value="Genomic_DNA"/>
</dbReference>
<dbReference type="GO" id="GO:0046872">
    <property type="term" value="F:metal ion binding"/>
    <property type="evidence" value="ECO:0007669"/>
    <property type="project" value="UniProtKB-UniRule"/>
</dbReference>